<dbReference type="AlphaFoldDB" id="V9DXN6"/>
<proteinExistence type="predicted"/>
<organism evidence="1 2">
    <name type="scientific">Phytophthora nicotianae P1569</name>
    <dbReference type="NCBI Taxonomy" id="1317065"/>
    <lineage>
        <taxon>Eukaryota</taxon>
        <taxon>Sar</taxon>
        <taxon>Stramenopiles</taxon>
        <taxon>Oomycota</taxon>
        <taxon>Peronosporomycetes</taxon>
        <taxon>Peronosporales</taxon>
        <taxon>Peronosporaceae</taxon>
        <taxon>Phytophthora</taxon>
    </lineage>
</organism>
<dbReference type="EMBL" id="ANIZ01003817">
    <property type="protein sequence ID" value="ETI31058.1"/>
    <property type="molecule type" value="Genomic_DNA"/>
</dbReference>
<accession>V9DXN6</accession>
<sequence>MTRRKAKRSANVLDKCFRLLRLKHEVQNDARVMKTVVDEVDVLRLCHSLGMAVSDEGNRALMHKFELGMFSPSKYDTDFARFVREKLDIGGGSSAEEQEQLEIGSLFGKQAKVKTELVRMGFWSCECGNNLSLQDQGVYCIERDGEHGDRRQFIAASLFEAEVIRETLAYVLRFLISLSSNITCCLSQQDYQRIENEVHAACDVTTTQWNSCSVAFRVQRQDEQSDSVRCSKPTKTLITRSDPIKSVEFIGGAFPAIAVESAKASTTEWVTDNSYMSSTEFADWVLDKHQRYALELPRKELPESIRVSLLNKFDHFPDLQDLGRRSDEQLEKLSTGLLETFPR</sequence>
<dbReference type="OrthoDB" id="166308at2759"/>
<keyword evidence="2" id="KW-1185">Reference proteome</keyword>
<reference evidence="1 2" key="1">
    <citation type="submission" date="2013-11" db="EMBL/GenBank/DDBJ databases">
        <title>The Genome Sequence of Phytophthora parasitica P1569.</title>
        <authorList>
            <consortium name="The Broad Institute Genomics Platform"/>
            <person name="Russ C."/>
            <person name="Tyler B."/>
            <person name="Panabieres F."/>
            <person name="Shan W."/>
            <person name="Tripathy S."/>
            <person name="Grunwald N."/>
            <person name="Machado M."/>
            <person name="Johnson C.S."/>
            <person name="Arredondo F."/>
            <person name="Hong C."/>
            <person name="Coffey M."/>
            <person name="Young S.K."/>
            <person name="Zeng Q."/>
            <person name="Gargeya S."/>
            <person name="Fitzgerald M."/>
            <person name="Abouelleil A."/>
            <person name="Alvarado L."/>
            <person name="Chapman S.B."/>
            <person name="Gainer-Dewar J."/>
            <person name="Goldberg J."/>
            <person name="Griggs A."/>
            <person name="Gujja S."/>
            <person name="Hansen M."/>
            <person name="Howarth C."/>
            <person name="Imamovic A."/>
            <person name="Ireland A."/>
            <person name="Larimer J."/>
            <person name="McCowan C."/>
            <person name="Murphy C."/>
            <person name="Pearson M."/>
            <person name="Poon T.W."/>
            <person name="Priest M."/>
            <person name="Roberts A."/>
            <person name="Saif S."/>
            <person name="Shea T."/>
            <person name="Sykes S."/>
            <person name="Wortman J."/>
            <person name="Nusbaum C."/>
            <person name="Birren B."/>
        </authorList>
    </citation>
    <scope>NUCLEOTIDE SEQUENCE [LARGE SCALE GENOMIC DNA]</scope>
    <source>
        <strain evidence="1 2">P1569</strain>
    </source>
</reference>
<protein>
    <submittedName>
        <fullName evidence="1">Uncharacterized protein</fullName>
    </submittedName>
</protein>
<dbReference type="eggNOG" id="ENOG502QUF5">
    <property type="taxonomic scope" value="Eukaryota"/>
</dbReference>
<evidence type="ECO:0000313" key="1">
    <source>
        <dbReference type="EMBL" id="ETI31058.1"/>
    </source>
</evidence>
<evidence type="ECO:0000313" key="2">
    <source>
        <dbReference type="Proteomes" id="UP000018721"/>
    </source>
</evidence>
<dbReference type="Proteomes" id="UP000018721">
    <property type="component" value="Unassembled WGS sequence"/>
</dbReference>
<dbReference type="HOGENOM" id="CLU_069733_0_0_1"/>
<comment type="caution">
    <text evidence="1">The sequence shown here is derived from an EMBL/GenBank/DDBJ whole genome shotgun (WGS) entry which is preliminary data.</text>
</comment>
<name>V9DXN6_PHYNI</name>
<gene>
    <name evidence="1" type="ORF">F443_21894</name>
</gene>